<organism evidence="2 3">
    <name type="scientific">Brevibacterium metallidurans</name>
    <dbReference type="NCBI Taxonomy" id="1482676"/>
    <lineage>
        <taxon>Bacteria</taxon>
        <taxon>Bacillati</taxon>
        <taxon>Actinomycetota</taxon>
        <taxon>Actinomycetes</taxon>
        <taxon>Micrococcales</taxon>
        <taxon>Brevibacteriaceae</taxon>
        <taxon>Brevibacterium</taxon>
    </lineage>
</organism>
<keyword evidence="1" id="KW-0732">Signal</keyword>
<dbReference type="RefSeq" id="WP_339392192.1">
    <property type="nucleotide sequence ID" value="NZ_BAAAAF010000003.1"/>
</dbReference>
<name>A0ABN0SLD9_9MICO</name>
<protein>
    <recommendedName>
        <fullName evidence="4">Alternate signal-mediated exported protein, RER_14450 family</fullName>
    </recommendedName>
</protein>
<evidence type="ECO:0000313" key="3">
    <source>
        <dbReference type="Proteomes" id="UP001498238"/>
    </source>
</evidence>
<feature type="chain" id="PRO_5046609443" description="Alternate signal-mediated exported protein, RER_14450 family" evidence="1">
    <location>
        <begin position="24"/>
        <end position="187"/>
    </location>
</feature>
<reference evidence="2 3" key="1">
    <citation type="submission" date="2024-01" db="EMBL/GenBank/DDBJ databases">
        <title>Characterization of antibiotic resistant novel bacterial strains and their environmental applications.</title>
        <authorList>
            <person name="Manzoor S."/>
            <person name="Abbas S."/>
            <person name="Arshad M."/>
            <person name="Ahmed I."/>
        </authorList>
    </citation>
    <scope>NUCLEOTIDE SEQUENCE [LARGE SCALE GENOMIC DNA]</scope>
    <source>
        <strain evidence="2 3">NCCP-602</strain>
    </source>
</reference>
<dbReference type="Proteomes" id="UP001498238">
    <property type="component" value="Unassembled WGS sequence"/>
</dbReference>
<sequence length="187" mass="20262">MRVRALAAAGAALVLLSSGLGTGARWYDEANFDKQSVEVRSGELRVTAAPVSYRVQSKYTTDARFADLQSCDADQGFTRCARLSKGQVEDFRFMRGDRLTIASRFDVSAKGTNLRYAATLTSDQPDPPPAWTAEATVSPEGPLEGAQTITSRRTFDFTGQVSADAWPRVFDDLSVAGVSVAVVQEDR</sequence>
<proteinExistence type="predicted"/>
<accession>A0ABN0SLD9</accession>
<gene>
    <name evidence="2" type="ORF">NCCP602_12010</name>
</gene>
<dbReference type="EMBL" id="BAAAAF010000003">
    <property type="protein sequence ID" value="GAA0035240.1"/>
    <property type="molecule type" value="Genomic_DNA"/>
</dbReference>
<evidence type="ECO:0000256" key="1">
    <source>
        <dbReference type="SAM" id="SignalP"/>
    </source>
</evidence>
<evidence type="ECO:0000313" key="2">
    <source>
        <dbReference type="EMBL" id="GAA0035240.1"/>
    </source>
</evidence>
<comment type="caution">
    <text evidence="2">The sequence shown here is derived from an EMBL/GenBank/DDBJ whole genome shotgun (WGS) entry which is preliminary data.</text>
</comment>
<feature type="signal peptide" evidence="1">
    <location>
        <begin position="1"/>
        <end position="23"/>
    </location>
</feature>
<evidence type="ECO:0008006" key="4">
    <source>
        <dbReference type="Google" id="ProtNLM"/>
    </source>
</evidence>
<keyword evidence="3" id="KW-1185">Reference proteome</keyword>